<sequence>MRLHQILTGSCNATARAFSRGVVEGATFIAYASGCDLVILDGGFKRVQILPGVTHGQVQISGLDCSQETGKIAASYGDHIVIFEPVPVAHEDAYFPFKWKRFGEICADSPVTDLAWSPNGDYLITAGESIQIWVSAAAFTIIVDDYPDEPEPTGPVKWRCAWGQKLSKPVDHVRFSPDGLFFASYGRNDPFLKIWYRDNPPGFAELDSAAVGEDRPPSFNFAYLSHPAPVTGFSWRQTSQQIPRGCVANLLITSCEDNVCRIWSETVLPDDGLIDASASATAAAAATSGTVGEDGDLGTAGSSFGTSNAWSRRTGGLNMGWPHEFSCNRQLGSGGVGHSRSPLPRVRFNLVASVNPETDIPLMPSFGRHLRGSGGGGGTGFVMHWLNNKFLHFTKRSSRQQQQRQNSAVDDAEDEGDGGASTKPASLDDALDRWYQCPDMLFAIHPYDGSFLVWMVEWIDERSSGCYRQAHVSFSSSIPRAFPVGDAISMSSHLILYGEDADVWGGIPAARQQLQQQQQLGESLSTSVGNMWKSGSGGGGGGGKSRGGGLILPCAMILSKHRNGSLNLWQINFAENSSYQTVVSISHVDRMSGHRFRTNNVQCHPVLPLVLTSSQHEFQHQQQDAADSQSGSDFNSELILWRVESVGPLSSSGGMTELARVNSALPTAFTHMAWLPALLPTSVLGSSNRSPGTVFVAFDGVRLRCYMAVIDARSILTARAERNRQQTGVGAASGMSSSTTDTSIASHVSMAGSNSSEIVSLQSASKPGCVVELAEVADSRVPGGGGALILHAFAEPLVTGNRSAAETASSATSTDAQTGNFYLAMLVGEPDGVTRLHVWRITLGKRTPAEQQLQRQQSVNAGSPSEPESPYADSSRRTLLSELSLTVCSAKVASAALALPPGVGITQAAVSAGHLSSASIYPACLSPYLLATVCTDNRIRFWSPWQQRGGEATGSYWREWRMLGDSASAIEVPGQPLSVSCAYSGRIAVAYRSSTGSTSSLPGEEDEGIKIGNGCGTGRLLDIRVAIYEWESTGGTGWTMEDSIHLHKSILASSLKSAQPNGSEADWPNERFVQLDWVSTEDGSHILSVAASTCIQMFAPVSHELATATAKDYHDMKAALKRQGRAVLQQRTKMAGESAAGLEIRWMRLRAIQLSTADDLAPLPMRVAWVREGLLVVGMDNELHVYSQWKPLLGGLGAVDTAPADSFKEKKFAATASASPAGGAKPRSGFVDKRELTDMALSKSAATLPLNRLHSTYSAYSLTEHDQIASSSAGAAAISLAQPQHLDLAAFIQDVGLFEAAQICNPTLPQYHPKKLMELLGFGKFKRIRAILAHLTHCVVEGAQPQAAGDEAVLDIKAVPPLPLYALFEADNDSVAGAGTGSQSGAGADASGGLLNGGANDLFDNAFGDETSLPDTYSHNLLEAEEDDELEAGDGDSPKSPRTQRRVTSTVHQQQGGNRTAFGPATAKLLTEHLMQIQLPGLSRLDQMYLLALAEVVANLQTGLGSDWQPKTGARLASLDDGSVRGYTSTEGSVRGLTDSLDACGLRFFVVLQHHTYLLRTLPPSQRAELAQNGIAAGNLVWAFHSEAQEELLSRLPVTESGDLAWSVMKQYGCGWWVRNDSLLRRCAERAAKAAFQSKQEPLDAAVFYLAMRRVKVIAALYKTVSNQKLQDFFRQDFSQERWRTAALKNAFDLLGKQRFEHAAAFFLLGNSVKDAVEVCVTKLNDLQLAIVLARLHAAEGVLVSNSNQPLADLLNKYVLSPTGRYYSNPFYRSMAHWLLKDYDQAVSTLLLGEPDSALLDQSSPSVFNYFNYLKCHPLILRQAKLRGGLPVGMGGGGATAAVPTAASSASGERMSLTERRLFFRTAHAYFRLGCPSLALEVLTRLPDYLRLETPAGKAADGEQQQAEQPPPPPPPPAKEEDNFLCWNDIGTAADADDDRPPSLRLSSSSDEDIDDDEATIDKKEAGALENGEAPVDDAPTGEVVALKDSPAVLDVMTHQLRFVACQRIMSEELSTLATGFEVDGGQLRAQLYAWLERETALLRRLCHYGCTPGEEEDSAATITTVASAAAAPGYGGRKASLVDLGGSLHSRLDSWQRRKLWLRDNEQLLRTLLSFCSLHGASGGGLTSVRMELVLLLQELLQDNLTDAPLQLEAKMPLPNSLPLINAAVSSFKTVVADPIRQLQNLIGDVLGQLRRWASPPELPANAQELFLLRSISAAVSACVYQCLVDSVGPPGDAAAAAGFTTSLVYGDYYCLMSRLAGQRTDALSQGAQQQQLGALRDAAVYAYGASQQPQEDLEAPNTQPSKWPGIAHLRSLLERHKDDDVPRLNIILTEAFLSVYLATLTYGLTTANAKILHRLVARSLTTSVWGAVFGGGLKTPQRPAPMRISGSPAGSGGHASSSGVVIAGGGASPRRQAQQQQQLSAGGIPRVTDEMSKQRVKLYLSTVQGGGAPPLPPPPQPQQHQQPSPATSSSAGGGGSRGFTERFVQPRASILGCLLAKLPPDPRQPAGQAADFDSANVSENDDADDDAQDDEHAEAAPDEIPGFGGSMADLDADRFYRSSRQMRQTPAVSRRRQAAQERREYAWLLMRCACVRVALDQVGRFLPQVGLELSDLPVESPALYNAVKRVHQWQRAFRDRLRRIGQPPDGFLGGGNSSFVGEDSTFQPARLLMERYKLLLDAERTPFPGQSLSERLCNRLWAQLVRKEAARDVFAKFAFPPPPMSTTSSQQQQQKSAPPRPPPPTLSSAELTEAAPAAAADLPVALVHDTKGEAISSFCLSRANQNCLTLATSKELVELDICDLMLHPFSPAGLDDEDYGGLASATVAGAGGFVGDAVGQLDSDQLPRLLTSFAVPGVTPVPTLSSSVIKGWPARLITRRSLPKPRQVAAHPDRHNYLFGSASGAIDCYEWSHRAPLTKPGSISVGGRVTALRFNVYGNRFAVGDSEGYVSLWHWRSIVGAGGGGGAESDKPYRVWRGHSRGCSDLLFAGCSTLYATGGTGAESEANAALWDTLLPVEKSVVQRFFDPALQAGCTSLAYAPQRQLLLAGTAKGGVALLDLRKAAVRHAFQAHEPNSAVTTLCVDPSERLLLTGSADGSVRAWRLGAHEPLACFRDEHVAPRSLLRSASDQGVQRLELCTRDGHCYLFSCGCDGTVKLRPMDSLISA</sequence>
<dbReference type="PANTHER" id="PTHR13950">
    <property type="entry name" value="RABCONNECTIN-RELATED"/>
    <property type="match status" value="1"/>
</dbReference>
<feature type="region of interest" description="Disordered" evidence="2">
    <location>
        <begin position="2449"/>
        <end position="2486"/>
    </location>
</feature>
<feature type="region of interest" description="Disordered" evidence="2">
    <location>
        <begin position="1424"/>
        <end position="1460"/>
    </location>
</feature>
<dbReference type="SMART" id="SM00320">
    <property type="entry name" value="WD40"/>
    <property type="match status" value="10"/>
</dbReference>
<feature type="compositionally biased region" description="Low complexity" evidence="2">
    <location>
        <begin position="2464"/>
        <end position="2476"/>
    </location>
</feature>
<evidence type="ECO:0000256" key="2">
    <source>
        <dbReference type="SAM" id="MobiDB-lite"/>
    </source>
</evidence>
<organism evidence="4 5">
    <name type="scientific">Macrostomum lignano</name>
    <dbReference type="NCBI Taxonomy" id="282301"/>
    <lineage>
        <taxon>Eukaryota</taxon>
        <taxon>Metazoa</taxon>
        <taxon>Spiralia</taxon>
        <taxon>Lophotrochozoa</taxon>
        <taxon>Platyhelminthes</taxon>
        <taxon>Rhabditophora</taxon>
        <taxon>Macrostomorpha</taxon>
        <taxon>Macrostomida</taxon>
        <taxon>Macrostomidae</taxon>
        <taxon>Macrostomum</taxon>
    </lineage>
</organism>
<dbReference type="EMBL" id="NIVC01000897">
    <property type="protein sequence ID" value="PAA75187.1"/>
    <property type="molecule type" value="Genomic_DNA"/>
</dbReference>
<feature type="region of interest" description="Disordered" evidence="2">
    <location>
        <begin position="1897"/>
        <end position="1957"/>
    </location>
</feature>
<dbReference type="PROSITE" id="PS50082">
    <property type="entry name" value="WD_REPEATS_2"/>
    <property type="match status" value="1"/>
</dbReference>
<dbReference type="InterPro" id="IPR001680">
    <property type="entry name" value="WD40_rpt"/>
</dbReference>
<evidence type="ECO:0000313" key="5">
    <source>
        <dbReference type="Proteomes" id="UP000215902"/>
    </source>
</evidence>
<feature type="region of interest" description="Disordered" evidence="2">
    <location>
        <begin position="2377"/>
        <end position="2434"/>
    </location>
</feature>
<dbReference type="PROSITE" id="PS50294">
    <property type="entry name" value="WD_REPEATS_REGION"/>
    <property type="match status" value="1"/>
</dbReference>
<evidence type="ECO:0000259" key="3">
    <source>
        <dbReference type="Pfam" id="PF12234"/>
    </source>
</evidence>
<feature type="compositionally biased region" description="Acidic residues" evidence="2">
    <location>
        <begin position="1424"/>
        <end position="1434"/>
    </location>
</feature>
<dbReference type="InterPro" id="IPR036322">
    <property type="entry name" value="WD40_repeat_dom_sf"/>
</dbReference>
<feature type="compositionally biased region" description="Low complexity" evidence="2">
    <location>
        <begin position="2390"/>
        <end position="2407"/>
    </location>
</feature>
<feature type="compositionally biased region" description="Low complexity" evidence="2">
    <location>
        <begin position="2727"/>
        <end position="2739"/>
    </location>
</feature>
<name>A0A267FQ08_9PLAT</name>
<dbReference type="Proteomes" id="UP000215902">
    <property type="component" value="Unassembled WGS sequence"/>
</dbReference>
<feature type="repeat" description="WD" evidence="1">
    <location>
        <begin position="3073"/>
        <end position="3106"/>
    </location>
</feature>
<dbReference type="Pfam" id="PF00400">
    <property type="entry name" value="WD40"/>
    <property type="match status" value="2"/>
</dbReference>
<dbReference type="Pfam" id="PF12234">
    <property type="entry name" value="Rav1p_C"/>
    <property type="match status" value="1"/>
</dbReference>
<keyword evidence="1" id="KW-0853">WD repeat</keyword>
<protein>
    <recommendedName>
        <fullName evidence="3">RAVE complex protein Rav1 C-terminal domain-containing protein</fullName>
    </recommendedName>
</protein>
<dbReference type="OrthoDB" id="342131at2759"/>
<accession>A0A267FQ08</accession>
<feature type="region of interest" description="Disordered" evidence="2">
    <location>
        <begin position="395"/>
        <end position="425"/>
    </location>
</feature>
<dbReference type="Gene3D" id="2.130.10.10">
    <property type="entry name" value="YVTN repeat-like/Quinoprotein amine dehydrogenase"/>
    <property type="match status" value="3"/>
</dbReference>
<proteinExistence type="predicted"/>
<dbReference type="InterPro" id="IPR015943">
    <property type="entry name" value="WD40/YVTN_repeat-like_dom_sf"/>
</dbReference>
<feature type="compositionally biased region" description="Polar residues" evidence="2">
    <location>
        <begin position="1446"/>
        <end position="1458"/>
    </location>
</feature>
<keyword evidence="5" id="KW-1185">Reference proteome</keyword>
<feature type="domain" description="RAVE complex protein Rav1 C-terminal" evidence="3">
    <location>
        <begin position="1536"/>
        <end position="1881"/>
    </location>
</feature>
<gene>
    <name evidence="4" type="ORF">BOX15_Mlig031963g3</name>
</gene>
<feature type="compositionally biased region" description="Acidic residues" evidence="2">
    <location>
        <begin position="2525"/>
        <end position="2538"/>
    </location>
</feature>
<dbReference type="PANTHER" id="PTHR13950:SF9">
    <property type="entry name" value="RABCONNECTIN-3A"/>
    <property type="match status" value="1"/>
</dbReference>
<feature type="compositionally biased region" description="Low complexity" evidence="2">
    <location>
        <begin position="1897"/>
        <end position="1908"/>
    </location>
</feature>
<feature type="region of interest" description="Disordered" evidence="2">
    <location>
        <begin position="2521"/>
        <end position="2554"/>
    </location>
</feature>
<dbReference type="InterPro" id="IPR052208">
    <property type="entry name" value="DmX-like/RAVE_component"/>
</dbReference>
<dbReference type="GO" id="GO:0007035">
    <property type="term" value="P:vacuolar acidification"/>
    <property type="evidence" value="ECO:0007669"/>
    <property type="project" value="TreeGrafter"/>
</dbReference>
<evidence type="ECO:0000256" key="1">
    <source>
        <dbReference type="PROSITE-ProRule" id="PRU00221"/>
    </source>
</evidence>
<feature type="region of interest" description="Disordered" evidence="2">
    <location>
        <begin position="2722"/>
        <end position="2750"/>
    </location>
</feature>
<feature type="compositionally biased region" description="Polar residues" evidence="2">
    <location>
        <begin position="849"/>
        <end position="863"/>
    </location>
</feature>
<dbReference type="SUPFAM" id="SSF50978">
    <property type="entry name" value="WD40 repeat-like"/>
    <property type="match status" value="2"/>
</dbReference>
<dbReference type="InterPro" id="IPR022033">
    <property type="entry name" value="Rav1p_C"/>
</dbReference>
<evidence type="ECO:0000313" key="4">
    <source>
        <dbReference type="EMBL" id="PAA75187.1"/>
    </source>
</evidence>
<dbReference type="STRING" id="282301.A0A267FQ08"/>
<reference evidence="4 5" key="1">
    <citation type="submission" date="2017-06" db="EMBL/GenBank/DDBJ databases">
        <title>A platform for efficient transgenesis in Macrostomum lignano, a flatworm model organism for stem cell research.</title>
        <authorList>
            <person name="Berezikov E."/>
        </authorList>
    </citation>
    <scope>NUCLEOTIDE SEQUENCE [LARGE SCALE GENOMIC DNA]</scope>
    <source>
        <strain evidence="4">DV1</strain>
        <tissue evidence="4">Whole organism</tissue>
    </source>
</reference>
<comment type="caution">
    <text evidence="4">The sequence shown here is derived from an EMBL/GenBank/DDBJ whole genome shotgun (WGS) entry which is preliminary data.</text>
</comment>
<feature type="compositionally biased region" description="Low complexity" evidence="2">
    <location>
        <begin position="2414"/>
        <end position="2429"/>
    </location>
</feature>
<dbReference type="GO" id="GO:0043291">
    <property type="term" value="C:RAVE complex"/>
    <property type="evidence" value="ECO:0007669"/>
    <property type="project" value="TreeGrafter"/>
</dbReference>
<feature type="region of interest" description="Disordered" evidence="2">
    <location>
        <begin position="849"/>
        <end position="874"/>
    </location>
</feature>